<protein>
    <submittedName>
        <fullName evidence="2">Uncharacterized protein</fullName>
    </submittedName>
</protein>
<accession>A0A1U6IVI1</accession>
<organism evidence="2 3">
    <name type="scientific">Novosphingobium mathurense</name>
    <dbReference type="NCBI Taxonomy" id="428990"/>
    <lineage>
        <taxon>Bacteria</taxon>
        <taxon>Pseudomonadati</taxon>
        <taxon>Pseudomonadota</taxon>
        <taxon>Alphaproteobacteria</taxon>
        <taxon>Sphingomonadales</taxon>
        <taxon>Sphingomonadaceae</taxon>
        <taxon>Novosphingobium</taxon>
    </lineage>
</organism>
<reference evidence="3" key="1">
    <citation type="submission" date="2017-02" db="EMBL/GenBank/DDBJ databases">
        <authorList>
            <person name="Varghese N."/>
            <person name="Submissions S."/>
        </authorList>
    </citation>
    <scope>NUCLEOTIDE SEQUENCE [LARGE SCALE GENOMIC DNA]</scope>
    <source>
        <strain evidence="3">SM117</strain>
    </source>
</reference>
<evidence type="ECO:0000256" key="1">
    <source>
        <dbReference type="SAM" id="SignalP"/>
    </source>
</evidence>
<proteinExistence type="predicted"/>
<dbReference type="Proteomes" id="UP000190989">
    <property type="component" value="Unassembled WGS sequence"/>
</dbReference>
<feature type="chain" id="PRO_5012911179" evidence="1">
    <location>
        <begin position="26"/>
        <end position="254"/>
    </location>
</feature>
<keyword evidence="1" id="KW-0732">Signal</keyword>
<dbReference type="EMBL" id="FVZE01000017">
    <property type="protein sequence ID" value="SLK12011.1"/>
    <property type="molecule type" value="Genomic_DNA"/>
</dbReference>
<dbReference type="RefSeq" id="WP_079732007.1">
    <property type="nucleotide sequence ID" value="NZ_FVZE01000017.1"/>
</dbReference>
<gene>
    <name evidence="2" type="ORF">SAMN06295987_11712</name>
</gene>
<feature type="signal peptide" evidence="1">
    <location>
        <begin position="1"/>
        <end position="25"/>
    </location>
</feature>
<evidence type="ECO:0000313" key="3">
    <source>
        <dbReference type="Proteomes" id="UP000190989"/>
    </source>
</evidence>
<keyword evidence="3" id="KW-1185">Reference proteome</keyword>
<name>A0A1U6IVI1_9SPHN</name>
<evidence type="ECO:0000313" key="2">
    <source>
        <dbReference type="EMBL" id="SLK12011.1"/>
    </source>
</evidence>
<sequence length="254" mass="28631">MYRKSGFKVLAAVLLAPLVPLHAQAAPHRGVATTDLNGIWERYPDPFADDASVFQDLQPPEGGPDLKEPYASEWKAQREKRAAMLAAGTPLVDSSTLCLPEGMPTIMGAIFAIQILQLPEQVTVLGEFLSQTRRIYIDDEMPPADELPPSYYGYSVGHWQDGALLVETRGVSQDVRFFEIPHSADMVIREKIYRVSKNQIADEIVIEDPQYLNTPYRFTFGYKRNDEHRIMEYYCDQTNDVIGSDGTVSMRVDQ</sequence>
<dbReference type="AlphaFoldDB" id="A0A1U6IVI1"/>